<dbReference type="AlphaFoldDB" id="A0A3F3PT86"/>
<organism evidence="1 2">
    <name type="scientific">Aspergillus welwitschiae</name>
    <dbReference type="NCBI Taxonomy" id="1341132"/>
    <lineage>
        <taxon>Eukaryota</taxon>
        <taxon>Fungi</taxon>
        <taxon>Dikarya</taxon>
        <taxon>Ascomycota</taxon>
        <taxon>Pezizomycotina</taxon>
        <taxon>Eurotiomycetes</taxon>
        <taxon>Eurotiomycetidae</taxon>
        <taxon>Eurotiales</taxon>
        <taxon>Aspergillaceae</taxon>
        <taxon>Aspergillus</taxon>
        <taxon>Aspergillus subgen. Circumdati</taxon>
    </lineage>
</organism>
<dbReference type="RefSeq" id="XP_026623203.1">
    <property type="nucleotide sequence ID" value="XM_026767320.1"/>
</dbReference>
<dbReference type="Proteomes" id="UP000253729">
    <property type="component" value="Unassembled WGS sequence"/>
</dbReference>
<reference evidence="1 2" key="1">
    <citation type="submission" date="2018-07" db="EMBL/GenBank/DDBJ databases">
        <title>The genomes of Aspergillus section Nigri reveals drivers in fungal speciation.</title>
        <authorList>
            <consortium name="DOE Joint Genome Institute"/>
            <person name="Vesth T.C."/>
            <person name="Nybo J."/>
            <person name="Theobald S."/>
            <person name="Brandl J."/>
            <person name="Frisvad J.C."/>
            <person name="Nielsen K.F."/>
            <person name="Lyhne E.K."/>
            <person name="Kogle M.E."/>
            <person name="Kuo A."/>
            <person name="Riley R."/>
            <person name="Clum A."/>
            <person name="Nolan M."/>
            <person name="Lipzen A."/>
            <person name="Salamov A."/>
            <person name="Henrissat B."/>
            <person name="Wiebenga A."/>
            <person name="De vries R.P."/>
            <person name="Grigoriev I.V."/>
            <person name="Mortensen U.H."/>
            <person name="Andersen M.R."/>
            <person name="Baker S.E."/>
        </authorList>
    </citation>
    <scope>NUCLEOTIDE SEQUENCE [LARGE SCALE GENOMIC DNA]</scope>
    <source>
        <strain evidence="1 2">CBS 139.54b</strain>
    </source>
</reference>
<name>A0A3F3PT86_9EURO</name>
<proteinExistence type="predicted"/>
<dbReference type="GeneID" id="38135676"/>
<protein>
    <submittedName>
        <fullName evidence="1">Uncharacterized protein</fullName>
    </submittedName>
</protein>
<dbReference type="EMBL" id="KZ852062">
    <property type="protein sequence ID" value="RDH30181.1"/>
    <property type="molecule type" value="Genomic_DNA"/>
</dbReference>
<evidence type="ECO:0000313" key="2">
    <source>
        <dbReference type="Proteomes" id="UP000253729"/>
    </source>
</evidence>
<feature type="non-terminal residue" evidence="1">
    <location>
        <position position="67"/>
    </location>
</feature>
<gene>
    <name evidence="1" type="ORF">BDQ94DRAFT_149141</name>
</gene>
<evidence type="ECO:0000313" key="1">
    <source>
        <dbReference type="EMBL" id="RDH30181.1"/>
    </source>
</evidence>
<keyword evidence="2" id="KW-1185">Reference proteome</keyword>
<sequence>MKCGSLWILHRRALAYVGFAKVARQKGSEIMHPYSIQYATSNPGRKYLLSIQRIRRYPGSEQASAVS</sequence>
<accession>A0A3F3PT86</accession>